<gene>
    <name evidence="4" type="ORF">ACFYXI_16045</name>
</gene>
<evidence type="ECO:0000313" key="4">
    <source>
        <dbReference type="EMBL" id="MFF3667111.1"/>
    </source>
</evidence>
<keyword evidence="3" id="KW-0812">Transmembrane</keyword>
<comment type="caution">
    <text evidence="4">The sequence shown here is derived from an EMBL/GenBank/DDBJ whole genome shotgun (WGS) entry which is preliminary data.</text>
</comment>
<evidence type="ECO:0000256" key="1">
    <source>
        <dbReference type="SAM" id="Coils"/>
    </source>
</evidence>
<evidence type="ECO:0000256" key="2">
    <source>
        <dbReference type="SAM" id="MobiDB-lite"/>
    </source>
</evidence>
<feature type="compositionally biased region" description="Pro residues" evidence="2">
    <location>
        <begin position="379"/>
        <end position="389"/>
    </location>
</feature>
<proteinExistence type="predicted"/>
<feature type="region of interest" description="Disordered" evidence="2">
    <location>
        <begin position="1"/>
        <end position="24"/>
    </location>
</feature>
<keyword evidence="1" id="KW-0175">Coiled coil</keyword>
<dbReference type="EMBL" id="JBIASD010000009">
    <property type="protein sequence ID" value="MFF3667111.1"/>
    <property type="molecule type" value="Genomic_DNA"/>
</dbReference>
<feature type="compositionally biased region" description="Low complexity" evidence="2">
    <location>
        <begin position="367"/>
        <end position="378"/>
    </location>
</feature>
<reference evidence="4 5" key="1">
    <citation type="submission" date="2024-10" db="EMBL/GenBank/DDBJ databases">
        <title>The Natural Products Discovery Center: Release of the First 8490 Sequenced Strains for Exploring Actinobacteria Biosynthetic Diversity.</title>
        <authorList>
            <person name="Kalkreuter E."/>
            <person name="Kautsar S.A."/>
            <person name="Yang D."/>
            <person name="Bader C.D."/>
            <person name="Teijaro C.N."/>
            <person name="Fluegel L."/>
            <person name="Davis C.M."/>
            <person name="Simpson J.R."/>
            <person name="Lauterbach L."/>
            <person name="Steele A.D."/>
            <person name="Gui C."/>
            <person name="Meng S."/>
            <person name="Li G."/>
            <person name="Viehrig K."/>
            <person name="Ye F."/>
            <person name="Su P."/>
            <person name="Kiefer A.F."/>
            <person name="Nichols A."/>
            <person name="Cepeda A.J."/>
            <person name="Yan W."/>
            <person name="Fan B."/>
            <person name="Jiang Y."/>
            <person name="Adhikari A."/>
            <person name="Zheng C.-J."/>
            <person name="Schuster L."/>
            <person name="Cowan T.M."/>
            <person name="Smanski M.J."/>
            <person name="Chevrette M.G."/>
            <person name="De Carvalho L.P.S."/>
            <person name="Shen B."/>
        </authorList>
    </citation>
    <scope>NUCLEOTIDE SEQUENCE [LARGE SCALE GENOMIC DNA]</scope>
    <source>
        <strain evidence="4 5">NPDC002173</strain>
    </source>
</reference>
<feature type="coiled-coil region" evidence="1">
    <location>
        <begin position="99"/>
        <end position="126"/>
    </location>
</feature>
<dbReference type="RefSeq" id="WP_387411944.1">
    <property type="nucleotide sequence ID" value="NZ_JBIASD010000009.1"/>
</dbReference>
<sequence length="415" mass="44290">MPHIPRLTRLPRRRRRSRPDGAAEPRPVKLLHIGVALSLTLATATLLAGGLLAGTLAWIGLPSTLTPDTGDLLEIVKIALAVVGGIGGAVALVVAYRKQRLAEEENQRAREQNQRARQAARREDTKLYAERFTTAANQLGSDAPAVRLAGVHALAALADDWDGGRQMCIDVLCAYLRMPPEPEPEQDPTKHSTWRAMREVRATIIRLIGAHFSRRAPVPWHGHDLDFTGVTFDTTVNFAGAVFSGGRVWFDNAAFSSDQIYFTGADFSGGVVMFNGAIFSGGRTWFANAVFSDSEISFDGAVFSGSTVLFRGAAFSGAHVFFSNAVFSAGEVSFDEAVFSGGEVSFKGAVFSGSQVSFDQVADWSRPPAGLPAKAPGLRLPPQPLPRVSPQPAEAGADQIETGDPHAESGAADLP</sequence>
<protein>
    <submittedName>
        <fullName evidence="4">Pentapeptide repeat-containing protein</fullName>
    </submittedName>
</protein>
<feature type="transmembrane region" description="Helical" evidence="3">
    <location>
        <begin position="77"/>
        <end position="96"/>
    </location>
</feature>
<organism evidence="4 5">
    <name type="scientific">Microtetraspora malaysiensis</name>
    <dbReference type="NCBI Taxonomy" id="161358"/>
    <lineage>
        <taxon>Bacteria</taxon>
        <taxon>Bacillati</taxon>
        <taxon>Actinomycetota</taxon>
        <taxon>Actinomycetes</taxon>
        <taxon>Streptosporangiales</taxon>
        <taxon>Streptosporangiaceae</taxon>
        <taxon>Microtetraspora</taxon>
    </lineage>
</organism>
<dbReference type="Gene3D" id="2.160.20.80">
    <property type="entry name" value="E3 ubiquitin-protein ligase SopA"/>
    <property type="match status" value="1"/>
</dbReference>
<accession>A0ABW6SQ62</accession>
<evidence type="ECO:0000313" key="5">
    <source>
        <dbReference type="Proteomes" id="UP001602013"/>
    </source>
</evidence>
<feature type="region of interest" description="Disordered" evidence="2">
    <location>
        <begin position="367"/>
        <end position="415"/>
    </location>
</feature>
<evidence type="ECO:0000256" key="3">
    <source>
        <dbReference type="SAM" id="Phobius"/>
    </source>
</evidence>
<keyword evidence="5" id="KW-1185">Reference proteome</keyword>
<name>A0ABW6SQ62_9ACTN</name>
<keyword evidence="3" id="KW-1133">Transmembrane helix</keyword>
<keyword evidence="3" id="KW-0472">Membrane</keyword>
<dbReference type="Proteomes" id="UP001602013">
    <property type="component" value="Unassembled WGS sequence"/>
</dbReference>